<dbReference type="Proteomes" id="UP000297890">
    <property type="component" value="Unassembled WGS sequence"/>
</dbReference>
<sequence length="249" mass="28203">MRWSRHLATIGFATCLAMSGMVGPLHASEQDPLERINRVTYRFNEKADEWVLRPVAVTYDRYTPTPMRQGIGNFFSNLREPRYFVNNVLQGKPDRALIDLGRFVLNSTFGFLGVFDLATHWAGWSQSDEDFGQTLGYWGLPQGWYVVVPLYGGTTIRDGVGAIADWQLNLIETVDDEALEWGLLALDVVDIRAGFLDADQTLKTVYDPYSFVRDAYFQRRLAKVYDGNPPTPKLEAPDNGDVLPPWESD</sequence>
<accession>A0A4Z0FB17</accession>
<dbReference type="EMBL" id="SRIO01000007">
    <property type="protein sequence ID" value="TFZ82678.1"/>
    <property type="molecule type" value="Genomic_DNA"/>
</dbReference>
<protein>
    <submittedName>
        <fullName evidence="5">VacJ family lipoprotein</fullName>
    </submittedName>
</protein>
<feature type="region of interest" description="Disordered" evidence="3">
    <location>
        <begin position="228"/>
        <end position="249"/>
    </location>
</feature>
<evidence type="ECO:0000313" key="6">
    <source>
        <dbReference type="Proteomes" id="UP000297890"/>
    </source>
</evidence>
<comment type="caution">
    <text evidence="5">The sequence shown here is derived from an EMBL/GenBank/DDBJ whole genome shotgun (WGS) entry which is preliminary data.</text>
</comment>
<dbReference type="PANTHER" id="PTHR30035:SF3">
    <property type="entry name" value="INTERMEMBRANE PHOSPHOLIPID TRANSPORT SYSTEM LIPOPROTEIN MLAA"/>
    <property type="match status" value="1"/>
</dbReference>
<proteinExistence type="inferred from homology"/>
<evidence type="ECO:0000256" key="2">
    <source>
        <dbReference type="ARBA" id="ARBA00022729"/>
    </source>
</evidence>
<dbReference type="AlphaFoldDB" id="A0A4Z0FB17"/>
<keyword evidence="2 4" id="KW-0732">Signal</keyword>
<keyword evidence="6" id="KW-1185">Reference proteome</keyword>
<dbReference type="GO" id="GO:0016020">
    <property type="term" value="C:membrane"/>
    <property type="evidence" value="ECO:0007669"/>
    <property type="project" value="InterPro"/>
</dbReference>
<feature type="chain" id="PRO_5021429776" evidence="4">
    <location>
        <begin position="28"/>
        <end position="249"/>
    </location>
</feature>
<dbReference type="OrthoDB" id="9785326at2"/>
<name>A0A4Z0FB17_9GAMM</name>
<dbReference type="PANTHER" id="PTHR30035">
    <property type="entry name" value="LIPOPROTEIN VACJ-RELATED"/>
    <property type="match status" value="1"/>
</dbReference>
<evidence type="ECO:0000256" key="3">
    <source>
        <dbReference type="SAM" id="MobiDB-lite"/>
    </source>
</evidence>
<evidence type="ECO:0000313" key="5">
    <source>
        <dbReference type="EMBL" id="TFZ82678.1"/>
    </source>
</evidence>
<evidence type="ECO:0000256" key="1">
    <source>
        <dbReference type="ARBA" id="ARBA00010634"/>
    </source>
</evidence>
<reference evidence="5 6" key="1">
    <citation type="journal article" date="2019" name="ISME J.">
        <title>Candidatus Macondimonas diazotrophica, a novel gammaproteobacterial genus dominating crude-oil-contaminated coastal sediments.</title>
        <authorList>
            <person name="Karthikeyan S."/>
            <person name="Konstantinidis K."/>
        </authorList>
    </citation>
    <scope>NUCLEOTIDE SEQUENCE [LARGE SCALE GENOMIC DNA]</scope>
    <source>
        <strain evidence="5 6">KTK01</strain>
    </source>
</reference>
<dbReference type="GO" id="GO:0120010">
    <property type="term" value="P:intermembrane phospholipid transfer"/>
    <property type="evidence" value="ECO:0007669"/>
    <property type="project" value="TreeGrafter"/>
</dbReference>
<dbReference type="Pfam" id="PF04333">
    <property type="entry name" value="MlaA"/>
    <property type="match status" value="1"/>
</dbReference>
<comment type="similarity">
    <text evidence="1">Belongs to the MlaA family.</text>
</comment>
<gene>
    <name evidence="5" type="ORF">E4680_06850</name>
</gene>
<keyword evidence="5" id="KW-0449">Lipoprotein</keyword>
<dbReference type="InterPro" id="IPR007428">
    <property type="entry name" value="MlaA"/>
</dbReference>
<dbReference type="PRINTS" id="PR01805">
    <property type="entry name" value="VACJLIPOPROT"/>
</dbReference>
<feature type="signal peptide" evidence="4">
    <location>
        <begin position="1"/>
        <end position="27"/>
    </location>
</feature>
<organism evidence="5 6">
    <name type="scientific">Candidatus Macondimonas diazotrophica</name>
    <dbReference type="NCBI Taxonomy" id="2305248"/>
    <lineage>
        <taxon>Bacteria</taxon>
        <taxon>Pseudomonadati</taxon>
        <taxon>Pseudomonadota</taxon>
        <taxon>Gammaproteobacteria</taxon>
        <taxon>Chromatiales</taxon>
        <taxon>Ectothiorhodospiraceae</taxon>
        <taxon>Candidatus Macondimonas</taxon>
    </lineage>
</organism>
<evidence type="ECO:0000256" key="4">
    <source>
        <dbReference type="SAM" id="SignalP"/>
    </source>
</evidence>